<evidence type="ECO:0000256" key="1">
    <source>
        <dbReference type="ARBA" id="ARBA00023015"/>
    </source>
</evidence>
<name>A0ABD3P9G2_9STRA</name>
<dbReference type="PROSITE" id="PS51294">
    <property type="entry name" value="HTH_MYB"/>
    <property type="match status" value="1"/>
</dbReference>
<dbReference type="Gene3D" id="1.10.10.60">
    <property type="entry name" value="Homeodomain-like"/>
    <property type="match status" value="1"/>
</dbReference>
<dbReference type="InterPro" id="IPR009057">
    <property type="entry name" value="Homeodomain-like_sf"/>
</dbReference>
<dbReference type="InterPro" id="IPR001005">
    <property type="entry name" value="SANT/Myb"/>
</dbReference>
<dbReference type="NCBIfam" id="TIGR01557">
    <property type="entry name" value="myb_SHAQKYF"/>
    <property type="match status" value="1"/>
</dbReference>
<accession>A0ABD3P9G2</accession>
<feature type="non-terminal residue" evidence="7">
    <location>
        <position position="1"/>
    </location>
</feature>
<evidence type="ECO:0000256" key="4">
    <source>
        <dbReference type="SAM" id="MobiDB-lite"/>
    </source>
</evidence>
<evidence type="ECO:0000259" key="5">
    <source>
        <dbReference type="PROSITE" id="PS50090"/>
    </source>
</evidence>
<dbReference type="InterPro" id="IPR006447">
    <property type="entry name" value="Myb_dom_plants"/>
</dbReference>
<dbReference type="InterPro" id="IPR017930">
    <property type="entry name" value="Myb_dom"/>
</dbReference>
<dbReference type="Pfam" id="PF00249">
    <property type="entry name" value="Myb_DNA-binding"/>
    <property type="match status" value="1"/>
</dbReference>
<evidence type="ECO:0000313" key="7">
    <source>
        <dbReference type="EMBL" id="KAL3784678.1"/>
    </source>
</evidence>
<dbReference type="EMBL" id="JALLPJ020000718">
    <property type="protein sequence ID" value="KAL3784678.1"/>
    <property type="molecule type" value="Genomic_DNA"/>
</dbReference>
<dbReference type="PROSITE" id="PS50090">
    <property type="entry name" value="MYB_LIKE"/>
    <property type="match status" value="1"/>
</dbReference>
<keyword evidence="8" id="KW-1185">Reference proteome</keyword>
<comment type="caution">
    <text evidence="7">The sequence shown here is derived from an EMBL/GenBank/DDBJ whole genome shotgun (WGS) entry which is preliminary data.</text>
</comment>
<dbReference type="PANTHER" id="PTHR44042">
    <property type="entry name" value="DUPLICATED HOMEODOMAIN-LIKE SUPERFAMILY PROTEIN-RELATED"/>
    <property type="match status" value="1"/>
</dbReference>
<dbReference type="PANTHER" id="PTHR44042:SF54">
    <property type="entry name" value="MYB-LIKE DNA-BINDING DOMAIN, SHAQKYF CLASS PROTEIN"/>
    <property type="match status" value="1"/>
</dbReference>
<sequence length="415" mass="47066">EIHGNLTDPLQIDVGHNQITPNSRIILWIPKTIALPTHSSNPLYLAFPTAILASNMAKIRTSTSHAASRSISSCGGPSNLLLHSQPHKYDVGRETAALEWSKLDVFSKVDMNKSKQHRAAWLPEEHESFMRGLQVYGWGRWKEIARYMGNGRTNTQVKSHAQKYQEKHPHVKPGNPYRHDVPHEIRTTARARAVITPNFQLTGGELAREHFNDFLGKDLNEDFSTDGSQVESPSTTDPFSLDPVEPPSEVRFNSNDTRPATLQDILDNLYAPVDWNDSNDVEVLANGGRKELKRSQLLCRRLAKLLKHDHAARGWWNGNVNNIHEYENSWHTLLQVICSEEHSAWCETGAPRSQNEIDDIKNVILLVNEIWVQICMSLIDNQGYTMDACRLQMMQGMVFRLVQYGISLSTTQNHL</sequence>
<reference evidence="7 8" key="1">
    <citation type="submission" date="2024-10" db="EMBL/GenBank/DDBJ databases">
        <title>Updated reference genomes for cyclostephanoid diatoms.</title>
        <authorList>
            <person name="Roberts W.R."/>
            <person name="Alverson A.J."/>
        </authorList>
    </citation>
    <scope>NUCLEOTIDE SEQUENCE [LARGE SCALE GENOMIC DNA]</scope>
    <source>
        <strain evidence="7 8">AJA010-31</strain>
    </source>
</reference>
<organism evidence="7 8">
    <name type="scientific">Cyclotella atomus</name>
    <dbReference type="NCBI Taxonomy" id="382360"/>
    <lineage>
        <taxon>Eukaryota</taxon>
        <taxon>Sar</taxon>
        <taxon>Stramenopiles</taxon>
        <taxon>Ochrophyta</taxon>
        <taxon>Bacillariophyta</taxon>
        <taxon>Coscinodiscophyceae</taxon>
        <taxon>Thalassiosirophycidae</taxon>
        <taxon>Stephanodiscales</taxon>
        <taxon>Stephanodiscaceae</taxon>
        <taxon>Cyclotella</taxon>
    </lineage>
</organism>
<feature type="region of interest" description="Disordered" evidence="4">
    <location>
        <begin position="222"/>
        <end position="245"/>
    </location>
</feature>
<keyword evidence="2" id="KW-0804">Transcription</keyword>
<feature type="compositionally biased region" description="Polar residues" evidence="4">
    <location>
        <begin position="225"/>
        <end position="238"/>
    </location>
</feature>
<dbReference type="SMART" id="SM00717">
    <property type="entry name" value="SANT"/>
    <property type="match status" value="1"/>
</dbReference>
<dbReference type="SUPFAM" id="SSF46689">
    <property type="entry name" value="Homeodomain-like"/>
    <property type="match status" value="1"/>
</dbReference>
<protein>
    <submittedName>
        <fullName evidence="7">Uncharacterized protein</fullName>
    </submittedName>
</protein>
<dbReference type="AlphaFoldDB" id="A0ABD3P9G2"/>
<gene>
    <name evidence="7" type="ORF">ACHAWO_004893</name>
</gene>
<proteinExistence type="predicted"/>
<evidence type="ECO:0000313" key="8">
    <source>
        <dbReference type="Proteomes" id="UP001530400"/>
    </source>
</evidence>
<dbReference type="Proteomes" id="UP001530400">
    <property type="component" value="Unassembled WGS sequence"/>
</dbReference>
<keyword evidence="1" id="KW-0805">Transcription regulation</keyword>
<feature type="domain" description="Myb-like" evidence="5">
    <location>
        <begin position="113"/>
        <end position="165"/>
    </location>
</feature>
<dbReference type="CDD" id="cd00167">
    <property type="entry name" value="SANT"/>
    <property type="match status" value="1"/>
</dbReference>
<feature type="domain" description="HTH myb-type" evidence="6">
    <location>
        <begin position="113"/>
        <end position="169"/>
    </location>
</feature>
<keyword evidence="3" id="KW-0539">Nucleus</keyword>
<evidence type="ECO:0000259" key="6">
    <source>
        <dbReference type="PROSITE" id="PS51294"/>
    </source>
</evidence>
<evidence type="ECO:0000256" key="3">
    <source>
        <dbReference type="ARBA" id="ARBA00023242"/>
    </source>
</evidence>
<evidence type="ECO:0000256" key="2">
    <source>
        <dbReference type="ARBA" id="ARBA00023163"/>
    </source>
</evidence>